<evidence type="ECO:0000313" key="1">
    <source>
        <dbReference type="EMBL" id="GAH74281.1"/>
    </source>
</evidence>
<dbReference type="EMBL" id="BARU01032730">
    <property type="protein sequence ID" value="GAH74281.1"/>
    <property type="molecule type" value="Genomic_DNA"/>
</dbReference>
<dbReference type="AlphaFoldDB" id="X1HVU1"/>
<organism evidence="1">
    <name type="scientific">marine sediment metagenome</name>
    <dbReference type="NCBI Taxonomy" id="412755"/>
    <lineage>
        <taxon>unclassified sequences</taxon>
        <taxon>metagenomes</taxon>
        <taxon>ecological metagenomes</taxon>
    </lineage>
</organism>
<sequence length="79" mass="8128">DHTGDIAVDDTVTVRGSTGNDGVYTVASVSLNGSDTDVEVDEVISSEVADGWMIYGAQAITSAGTVTVNAFDVEFPDLS</sequence>
<feature type="non-terminal residue" evidence="1">
    <location>
        <position position="1"/>
    </location>
</feature>
<gene>
    <name evidence="1" type="ORF">S03H2_51577</name>
</gene>
<proteinExistence type="predicted"/>
<comment type="caution">
    <text evidence="1">The sequence shown here is derived from an EMBL/GenBank/DDBJ whole genome shotgun (WGS) entry which is preliminary data.</text>
</comment>
<accession>X1HVU1</accession>
<name>X1HVU1_9ZZZZ</name>
<protein>
    <submittedName>
        <fullName evidence="1">Uncharacterized protein</fullName>
    </submittedName>
</protein>
<reference evidence="1" key="1">
    <citation type="journal article" date="2014" name="Front. Microbiol.">
        <title>High frequency of phylogenetically diverse reductive dehalogenase-homologous genes in deep subseafloor sedimentary metagenomes.</title>
        <authorList>
            <person name="Kawai M."/>
            <person name="Futagami T."/>
            <person name="Toyoda A."/>
            <person name="Takaki Y."/>
            <person name="Nishi S."/>
            <person name="Hori S."/>
            <person name="Arai W."/>
            <person name="Tsubouchi T."/>
            <person name="Morono Y."/>
            <person name="Uchiyama I."/>
            <person name="Ito T."/>
            <person name="Fujiyama A."/>
            <person name="Inagaki F."/>
            <person name="Takami H."/>
        </authorList>
    </citation>
    <scope>NUCLEOTIDE SEQUENCE</scope>
    <source>
        <strain evidence="1">Expedition CK06-06</strain>
    </source>
</reference>